<sequence length="62" mass="7199">IRMAQADGQRRRRIDFISNSPEPPLLSEEEEEEEEDQICRYGQTCKSHISENGCIVTTELFL</sequence>
<protein>
    <submittedName>
        <fullName evidence="2">Uncharacterized protein</fullName>
    </submittedName>
</protein>
<dbReference type="EMBL" id="JAGKQM010000016">
    <property type="protein sequence ID" value="KAH0873855.1"/>
    <property type="molecule type" value="Genomic_DNA"/>
</dbReference>
<evidence type="ECO:0000313" key="3">
    <source>
        <dbReference type="Proteomes" id="UP000824890"/>
    </source>
</evidence>
<comment type="caution">
    <text evidence="2">The sequence shown here is derived from an EMBL/GenBank/DDBJ whole genome shotgun (WGS) entry which is preliminary data.</text>
</comment>
<name>A0ABQ7Z113_BRANA</name>
<accession>A0ABQ7Z113</accession>
<organism evidence="2 3">
    <name type="scientific">Brassica napus</name>
    <name type="common">Rape</name>
    <dbReference type="NCBI Taxonomy" id="3708"/>
    <lineage>
        <taxon>Eukaryota</taxon>
        <taxon>Viridiplantae</taxon>
        <taxon>Streptophyta</taxon>
        <taxon>Embryophyta</taxon>
        <taxon>Tracheophyta</taxon>
        <taxon>Spermatophyta</taxon>
        <taxon>Magnoliopsida</taxon>
        <taxon>eudicotyledons</taxon>
        <taxon>Gunneridae</taxon>
        <taxon>Pentapetalae</taxon>
        <taxon>rosids</taxon>
        <taxon>malvids</taxon>
        <taxon>Brassicales</taxon>
        <taxon>Brassicaceae</taxon>
        <taxon>Brassiceae</taxon>
        <taxon>Brassica</taxon>
    </lineage>
</organism>
<keyword evidence="3" id="KW-1185">Reference proteome</keyword>
<proteinExistence type="predicted"/>
<evidence type="ECO:0000313" key="2">
    <source>
        <dbReference type="EMBL" id="KAH0873855.1"/>
    </source>
</evidence>
<evidence type="ECO:0000256" key="1">
    <source>
        <dbReference type="SAM" id="MobiDB-lite"/>
    </source>
</evidence>
<feature type="non-terminal residue" evidence="2">
    <location>
        <position position="1"/>
    </location>
</feature>
<reference evidence="2 3" key="1">
    <citation type="submission" date="2021-05" db="EMBL/GenBank/DDBJ databases">
        <title>Genome Assembly of Synthetic Allotetraploid Brassica napus Reveals Homoeologous Exchanges between Subgenomes.</title>
        <authorList>
            <person name="Davis J.T."/>
        </authorList>
    </citation>
    <scope>NUCLEOTIDE SEQUENCE [LARGE SCALE GENOMIC DNA]</scope>
    <source>
        <strain evidence="3">cv. Da-Ae</strain>
        <tissue evidence="2">Seedling</tissue>
    </source>
</reference>
<feature type="region of interest" description="Disordered" evidence="1">
    <location>
        <begin position="1"/>
        <end position="34"/>
    </location>
</feature>
<dbReference type="Proteomes" id="UP000824890">
    <property type="component" value="Unassembled WGS sequence"/>
</dbReference>
<gene>
    <name evidence="2" type="ORF">HID58_071217</name>
</gene>